<organism evidence="2">
    <name type="scientific">Rhizophora mucronata</name>
    <name type="common">Asiatic mangrove</name>
    <dbReference type="NCBI Taxonomy" id="61149"/>
    <lineage>
        <taxon>Eukaryota</taxon>
        <taxon>Viridiplantae</taxon>
        <taxon>Streptophyta</taxon>
        <taxon>Embryophyta</taxon>
        <taxon>Tracheophyta</taxon>
        <taxon>Spermatophyta</taxon>
        <taxon>Magnoliopsida</taxon>
        <taxon>eudicotyledons</taxon>
        <taxon>Gunneridae</taxon>
        <taxon>Pentapetalae</taxon>
        <taxon>rosids</taxon>
        <taxon>fabids</taxon>
        <taxon>Malpighiales</taxon>
        <taxon>Rhizophoraceae</taxon>
        <taxon>Rhizophora</taxon>
    </lineage>
</organism>
<feature type="transmembrane region" description="Helical" evidence="1">
    <location>
        <begin position="33"/>
        <end position="50"/>
    </location>
</feature>
<protein>
    <submittedName>
        <fullName evidence="2">Uncharacterized protein</fullName>
    </submittedName>
</protein>
<keyword evidence="1" id="KW-0472">Membrane</keyword>
<keyword evidence="1" id="KW-0812">Transmembrane</keyword>
<evidence type="ECO:0000256" key="1">
    <source>
        <dbReference type="SAM" id="Phobius"/>
    </source>
</evidence>
<sequence length="54" mass="6364">MHKIFAKHSSGKPKQSYAFPIIDSRRRKKKPTWMLPTLIISKMMLAYIMTTRPT</sequence>
<proteinExistence type="predicted"/>
<name>A0A2P2NQQ7_RHIMU</name>
<dbReference type="EMBL" id="GGEC01064301">
    <property type="protein sequence ID" value="MBX44785.1"/>
    <property type="molecule type" value="Transcribed_RNA"/>
</dbReference>
<dbReference type="AlphaFoldDB" id="A0A2P2NQQ7"/>
<keyword evidence="1" id="KW-1133">Transmembrane helix</keyword>
<reference evidence="2" key="1">
    <citation type="submission" date="2018-02" db="EMBL/GenBank/DDBJ databases">
        <title>Rhizophora mucronata_Transcriptome.</title>
        <authorList>
            <person name="Meera S.P."/>
            <person name="Sreeshan A."/>
            <person name="Augustine A."/>
        </authorList>
    </citation>
    <scope>NUCLEOTIDE SEQUENCE</scope>
    <source>
        <tissue evidence="2">Leaf</tissue>
    </source>
</reference>
<evidence type="ECO:0000313" key="2">
    <source>
        <dbReference type="EMBL" id="MBX44785.1"/>
    </source>
</evidence>
<accession>A0A2P2NQQ7</accession>